<keyword evidence="6 16" id="KW-0808">Transferase</keyword>
<comment type="catalytic activity">
    <reaction evidence="1 16">
        <text>alpha-D-galactose 1-phosphate + UDP-alpha-D-glucose = alpha-D-glucose 1-phosphate + UDP-alpha-D-galactose</text>
        <dbReference type="Rhea" id="RHEA:13989"/>
        <dbReference type="ChEBI" id="CHEBI:58336"/>
        <dbReference type="ChEBI" id="CHEBI:58601"/>
        <dbReference type="ChEBI" id="CHEBI:58885"/>
        <dbReference type="ChEBI" id="CHEBI:66914"/>
        <dbReference type="EC" id="2.7.7.12"/>
    </reaction>
</comment>
<evidence type="ECO:0000256" key="13">
    <source>
        <dbReference type="PIRSR" id="PIRSR000808-1"/>
    </source>
</evidence>
<accession>A0A523W7G6</accession>
<dbReference type="Pfam" id="PF02744">
    <property type="entry name" value="GalP_UDP_tr_C"/>
    <property type="match status" value="1"/>
</dbReference>
<evidence type="ECO:0000256" key="8">
    <source>
        <dbReference type="ARBA" id="ARBA00022723"/>
    </source>
</evidence>
<dbReference type="Proteomes" id="UP000319130">
    <property type="component" value="Unassembled WGS sequence"/>
</dbReference>
<evidence type="ECO:0000256" key="1">
    <source>
        <dbReference type="ARBA" id="ARBA00001107"/>
    </source>
</evidence>
<feature type="domain" description="Galactose-1-phosphate uridyl transferase N-terminal" evidence="17">
    <location>
        <begin position="4"/>
        <end position="177"/>
    </location>
</feature>
<evidence type="ECO:0000256" key="14">
    <source>
        <dbReference type="PIRSR" id="PIRSR000808-2"/>
    </source>
</evidence>
<comment type="pathway">
    <text evidence="2 16">Carbohydrate metabolism; galactose metabolism.</text>
</comment>
<dbReference type="SUPFAM" id="SSF54197">
    <property type="entry name" value="HIT-like"/>
    <property type="match status" value="2"/>
</dbReference>
<feature type="binding site" description="in other chain" evidence="14">
    <location>
        <position position="324"/>
    </location>
    <ligand>
        <name>UDP-alpha-D-glucose</name>
        <dbReference type="ChEBI" id="CHEBI:58885"/>
        <note>ligand shared between dimeric partners</note>
    </ligand>
</feature>
<feature type="binding site" description="in other chain" evidence="14">
    <location>
        <begin position="160"/>
        <end position="162"/>
    </location>
    <ligand>
        <name>UDP-alpha-D-glucose</name>
        <dbReference type="ChEBI" id="CHEBI:58885"/>
        <note>ligand shared between dimeric partners</note>
    </ligand>
</feature>
<dbReference type="InterPro" id="IPR005850">
    <property type="entry name" value="GalP_Utransf_C"/>
</dbReference>
<feature type="binding site" evidence="15">
    <location>
        <position position="114"/>
    </location>
    <ligand>
        <name>Zn(2+)</name>
        <dbReference type="ChEBI" id="CHEBI:29105"/>
    </ligand>
</feature>
<comment type="cofactor">
    <cofactor evidence="15">
        <name>Zn(2+)</name>
        <dbReference type="ChEBI" id="CHEBI:29105"/>
    </cofactor>
    <text evidence="15">Binds 1 zinc ion per subunit.</text>
</comment>
<feature type="binding site" evidence="15">
    <location>
        <position position="165"/>
    </location>
    <ligand>
        <name>Zn(2+)</name>
        <dbReference type="ChEBI" id="CHEBI:29105"/>
    </ligand>
</feature>
<reference evidence="19 20" key="1">
    <citation type="submission" date="2019-03" db="EMBL/GenBank/DDBJ databases">
        <title>Metabolic potential of uncultured bacteria and archaea associated with petroleum seepage in deep-sea sediments.</title>
        <authorList>
            <person name="Dong X."/>
            <person name="Hubert C."/>
        </authorList>
    </citation>
    <scope>NUCLEOTIDE SEQUENCE [LARGE SCALE GENOMIC DNA]</scope>
    <source>
        <strain evidence="19">E29_bin52</strain>
    </source>
</reference>
<keyword evidence="8 15" id="KW-0479">Metal-binding</keyword>
<evidence type="ECO:0000256" key="7">
    <source>
        <dbReference type="ARBA" id="ARBA00022695"/>
    </source>
</evidence>
<feature type="binding site" description="in other chain" evidence="14">
    <location>
        <position position="169"/>
    </location>
    <ligand>
        <name>UDP-alpha-D-glucose</name>
        <dbReference type="ChEBI" id="CHEBI:58885"/>
        <note>ligand shared between dimeric partners</note>
    </ligand>
</feature>
<dbReference type="PANTHER" id="PTHR11943:SF1">
    <property type="entry name" value="GALACTOSE-1-PHOSPHATE URIDYLYLTRANSFERASE"/>
    <property type="match status" value="1"/>
</dbReference>
<dbReference type="EMBL" id="SOIZ01000145">
    <property type="protein sequence ID" value="TET62937.1"/>
    <property type="molecule type" value="Genomic_DNA"/>
</dbReference>
<evidence type="ECO:0000256" key="4">
    <source>
        <dbReference type="ARBA" id="ARBA00012384"/>
    </source>
</evidence>
<sequence>MRLMTSHRRWNPLKQEWVLISPQRWKRPWSGAVEDVSHEKIPEYDPECYLCPGNRRASGETNPEYKDMYAFDNDFSALMAPQEEEVESLEDLSGIIRSKGERGICRVICFSPRHNLTLPELDLPSLRRVVDLWVEEHENLSTEPYINHVLIFENKGEMMGCSNPHPHGQIWATESIPNIPAKSLASQESYFVSNGTKLLSDYLEWELREGERVVAKNEDWVVLVPFWAVWPFETMVLPRRSVGAIGELTEDEKDTWAAILKNITTRYDNLFKTSFPYSMAIYQNPTDGKEWAGHHLHQIFLPPLLRSATVRKFMVGFELCAEPQRDITAEGAAARLRELSTKHYKLKGKE</sequence>
<evidence type="ECO:0000259" key="17">
    <source>
        <dbReference type="Pfam" id="PF01087"/>
    </source>
</evidence>
<dbReference type="AlphaFoldDB" id="A0A523W7G6"/>
<dbReference type="GO" id="GO:0033499">
    <property type="term" value="P:galactose catabolic process via UDP-galactose, Leloir pathway"/>
    <property type="evidence" value="ECO:0007669"/>
    <property type="project" value="TreeGrafter"/>
</dbReference>
<evidence type="ECO:0000256" key="2">
    <source>
        <dbReference type="ARBA" id="ARBA00004947"/>
    </source>
</evidence>
<dbReference type="InterPro" id="IPR019779">
    <property type="entry name" value="GalP_UDPtransf1_His-AS"/>
</dbReference>
<evidence type="ECO:0000256" key="15">
    <source>
        <dbReference type="PIRSR" id="PIRSR000808-3"/>
    </source>
</evidence>
<evidence type="ECO:0000256" key="11">
    <source>
        <dbReference type="ARBA" id="ARBA00023277"/>
    </source>
</evidence>
<evidence type="ECO:0000259" key="18">
    <source>
        <dbReference type="Pfam" id="PF02744"/>
    </source>
</evidence>
<feature type="binding site" evidence="14">
    <location>
        <begin position="312"/>
        <end position="313"/>
    </location>
    <ligand>
        <name>UDP-alpha-D-glucose</name>
        <dbReference type="ChEBI" id="CHEBI:58885"/>
        <note>ligand shared between dimeric partners</note>
    </ligand>
</feature>
<dbReference type="GO" id="GO:0005737">
    <property type="term" value="C:cytoplasm"/>
    <property type="evidence" value="ECO:0007669"/>
    <property type="project" value="TreeGrafter"/>
</dbReference>
<dbReference type="CDD" id="cd00608">
    <property type="entry name" value="GalT"/>
    <property type="match status" value="1"/>
</dbReference>
<gene>
    <name evidence="19" type="ORF">E3J48_03420</name>
</gene>
<name>A0A523W7G6_UNCAE</name>
<feature type="domain" description="Galactose-1-phosphate uridyl transferase C-terminal" evidence="18">
    <location>
        <begin position="185"/>
        <end position="346"/>
    </location>
</feature>
<dbReference type="NCBIfam" id="TIGR00209">
    <property type="entry name" value="galT_1"/>
    <property type="match status" value="1"/>
</dbReference>
<dbReference type="Pfam" id="PF01087">
    <property type="entry name" value="GalP_UDP_transf"/>
    <property type="match status" value="1"/>
</dbReference>
<dbReference type="EC" id="2.7.7.12" evidence="4 12"/>
<dbReference type="PROSITE" id="PS00117">
    <property type="entry name" value="GAL_P_UDP_TRANSF_I"/>
    <property type="match status" value="1"/>
</dbReference>
<protein>
    <recommendedName>
        <fullName evidence="5 12">Galactose-1-phosphate uridylyltransferase</fullName>
        <ecNumber evidence="4 12">2.7.7.12</ecNumber>
    </recommendedName>
</protein>
<dbReference type="UniPathway" id="UPA00214"/>
<feature type="binding site" description="in other chain" evidence="14">
    <location>
        <position position="57"/>
    </location>
    <ligand>
        <name>UDP-alpha-D-glucose</name>
        <dbReference type="ChEBI" id="CHEBI:58885"/>
        <note>ligand shared between dimeric partners</note>
    </ligand>
</feature>
<keyword evidence="7 16" id="KW-0548">Nucleotidyltransferase</keyword>
<evidence type="ECO:0000256" key="10">
    <source>
        <dbReference type="ARBA" id="ARBA00023144"/>
    </source>
</evidence>
<keyword evidence="9 15" id="KW-0862">Zinc</keyword>
<dbReference type="PIRSF" id="PIRSF000808">
    <property type="entry name" value="GalT"/>
    <property type="match status" value="1"/>
</dbReference>
<evidence type="ECO:0000313" key="19">
    <source>
        <dbReference type="EMBL" id="TET62937.1"/>
    </source>
</evidence>
<dbReference type="GO" id="GO:0008108">
    <property type="term" value="F:UDP-glucose:hexose-1-phosphate uridylyltransferase activity"/>
    <property type="evidence" value="ECO:0007669"/>
    <property type="project" value="UniProtKB-UniRule"/>
</dbReference>
<dbReference type="InterPro" id="IPR005849">
    <property type="entry name" value="GalP_Utransf_N"/>
</dbReference>
<feature type="active site" description="Tele-UMP-histidine intermediate" evidence="13">
    <location>
        <position position="167"/>
    </location>
</feature>
<dbReference type="Gene3D" id="3.30.428.10">
    <property type="entry name" value="HIT-like"/>
    <property type="match status" value="2"/>
</dbReference>
<feature type="binding site" evidence="14">
    <location>
        <begin position="317"/>
        <end position="318"/>
    </location>
    <ligand>
        <name>UDP-alpha-D-glucose</name>
        <dbReference type="ChEBI" id="CHEBI:58885"/>
        <note>ligand shared between dimeric partners</note>
    </ligand>
</feature>
<evidence type="ECO:0000256" key="5">
    <source>
        <dbReference type="ARBA" id="ARBA00016340"/>
    </source>
</evidence>
<organism evidence="19 20">
    <name type="scientific">Aerophobetes bacterium</name>
    <dbReference type="NCBI Taxonomy" id="2030807"/>
    <lineage>
        <taxon>Bacteria</taxon>
        <taxon>Candidatus Aerophobota</taxon>
    </lineage>
</organism>
<evidence type="ECO:0000256" key="16">
    <source>
        <dbReference type="RuleBase" id="RU000506"/>
    </source>
</evidence>
<evidence type="ECO:0000256" key="3">
    <source>
        <dbReference type="ARBA" id="ARBA00010951"/>
    </source>
</evidence>
<feature type="binding site" evidence="15">
    <location>
        <position position="48"/>
    </location>
    <ligand>
        <name>Zn(2+)</name>
        <dbReference type="ChEBI" id="CHEBI:29105"/>
    </ligand>
</feature>
<evidence type="ECO:0000256" key="9">
    <source>
        <dbReference type="ARBA" id="ARBA00022833"/>
    </source>
</evidence>
<dbReference type="NCBIfam" id="NF008724">
    <property type="entry name" value="PRK11720.1"/>
    <property type="match status" value="1"/>
</dbReference>
<dbReference type="GO" id="GO:0008270">
    <property type="term" value="F:zinc ion binding"/>
    <property type="evidence" value="ECO:0007669"/>
    <property type="project" value="InterPro"/>
</dbReference>
<dbReference type="FunFam" id="3.30.428.10:FF:000002">
    <property type="entry name" value="Galactose-1-phosphate uridylyltransferase"/>
    <property type="match status" value="1"/>
</dbReference>
<keyword evidence="11 16" id="KW-0119">Carbohydrate metabolism</keyword>
<comment type="similarity">
    <text evidence="3 16">Belongs to the galactose-1-phosphate uridylyltransferase type 1 family.</text>
</comment>
<feature type="binding site" evidence="14">
    <location>
        <begin position="24"/>
        <end position="27"/>
    </location>
    <ligand>
        <name>UDP-alpha-D-glucose</name>
        <dbReference type="ChEBI" id="CHEBI:58885"/>
        <note>ligand shared between dimeric partners</note>
    </ligand>
</feature>
<evidence type="ECO:0000256" key="12">
    <source>
        <dbReference type="NCBIfam" id="TIGR00209"/>
    </source>
</evidence>
<feature type="binding site" evidence="15">
    <location>
        <position position="51"/>
    </location>
    <ligand>
        <name>Zn(2+)</name>
        <dbReference type="ChEBI" id="CHEBI:29105"/>
    </ligand>
</feature>
<feature type="binding site" description="in other chain" evidence="14">
    <location>
        <begin position="73"/>
        <end position="74"/>
    </location>
    <ligand>
        <name>UDP-alpha-D-glucose</name>
        <dbReference type="ChEBI" id="CHEBI:58885"/>
        <note>ligand shared between dimeric partners</note>
    </ligand>
</feature>
<keyword evidence="10 16" id="KW-0299">Galactose metabolism</keyword>
<feature type="binding site" description="in other chain" evidence="14">
    <location>
        <position position="154"/>
    </location>
    <ligand>
        <name>UDP-alpha-D-glucose</name>
        <dbReference type="ChEBI" id="CHEBI:58885"/>
        <note>ligand shared between dimeric partners</note>
    </ligand>
</feature>
<dbReference type="InterPro" id="IPR001937">
    <property type="entry name" value="GalP_UDPtransf1"/>
</dbReference>
<evidence type="ECO:0000313" key="20">
    <source>
        <dbReference type="Proteomes" id="UP000319130"/>
    </source>
</evidence>
<dbReference type="PANTHER" id="PTHR11943">
    <property type="entry name" value="GALACTOSE-1-PHOSPHATE URIDYLYLTRANSFERASE"/>
    <property type="match status" value="1"/>
</dbReference>
<dbReference type="FunFam" id="3.30.428.10:FF:000001">
    <property type="entry name" value="Galactose-1-phosphate uridylyltransferase"/>
    <property type="match status" value="1"/>
</dbReference>
<evidence type="ECO:0000256" key="6">
    <source>
        <dbReference type="ARBA" id="ARBA00022679"/>
    </source>
</evidence>
<comment type="caution">
    <text evidence="19">The sequence shown here is derived from an EMBL/GenBank/DDBJ whole genome shotgun (WGS) entry which is preliminary data.</text>
</comment>
<dbReference type="InterPro" id="IPR036265">
    <property type="entry name" value="HIT-like_sf"/>
</dbReference>
<proteinExistence type="inferred from homology"/>